<proteinExistence type="predicted"/>
<keyword evidence="2" id="KW-1185">Reference proteome</keyword>
<evidence type="ECO:0000313" key="2">
    <source>
        <dbReference type="Proteomes" id="UP001390339"/>
    </source>
</evidence>
<gene>
    <name evidence="1" type="ORF">PGQ11_011104</name>
</gene>
<protein>
    <submittedName>
        <fullName evidence="1">Uncharacterized protein</fullName>
    </submittedName>
</protein>
<name>A0ABR2HZ55_9PEZI</name>
<comment type="caution">
    <text evidence="1">The sequence shown here is derived from an EMBL/GenBank/DDBJ whole genome shotgun (WGS) entry which is preliminary data.</text>
</comment>
<sequence length="80" mass="8607">MDLPDGAWVYNRIGKRENSQSRLMLMALMGSAAVKRGSSSRKATPSAGSFNLGSDLWESQNGPHANVNTHSRCASSLLID</sequence>
<dbReference type="EMBL" id="JAPCWZ010000007">
    <property type="protein sequence ID" value="KAK8855192.1"/>
    <property type="molecule type" value="Genomic_DNA"/>
</dbReference>
<reference evidence="1 2" key="1">
    <citation type="journal article" date="2024" name="IMA Fungus">
        <title>Apiospora arundinis, a panoply of carbohydrate-active enzymes and secondary metabolites.</title>
        <authorList>
            <person name="Sorensen T."/>
            <person name="Petersen C."/>
            <person name="Muurmann A.T."/>
            <person name="Christiansen J.V."/>
            <person name="Brundto M.L."/>
            <person name="Overgaard C.K."/>
            <person name="Boysen A.T."/>
            <person name="Wollenberg R.D."/>
            <person name="Larsen T.O."/>
            <person name="Sorensen J.L."/>
            <person name="Nielsen K.L."/>
            <person name="Sondergaard T.E."/>
        </authorList>
    </citation>
    <scope>NUCLEOTIDE SEQUENCE [LARGE SCALE GENOMIC DNA]</scope>
    <source>
        <strain evidence="1 2">AAU 773</strain>
    </source>
</reference>
<evidence type="ECO:0000313" key="1">
    <source>
        <dbReference type="EMBL" id="KAK8855192.1"/>
    </source>
</evidence>
<accession>A0ABR2HZ55</accession>
<organism evidence="1 2">
    <name type="scientific">Apiospora arundinis</name>
    <dbReference type="NCBI Taxonomy" id="335852"/>
    <lineage>
        <taxon>Eukaryota</taxon>
        <taxon>Fungi</taxon>
        <taxon>Dikarya</taxon>
        <taxon>Ascomycota</taxon>
        <taxon>Pezizomycotina</taxon>
        <taxon>Sordariomycetes</taxon>
        <taxon>Xylariomycetidae</taxon>
        <taxon>Amphisphaeriales</taxon>
        <taxon>Apiosporaceae</taxon>
        <taxon>Apiospora</taxon>
    </lineage>
</organism>
<dbReference type="Proteomes" id="UP001390339">
    <property type="component" value="Unassembled WGS sequence"/>
</dbReference>